<feature type="chain" id="PRO_5045458122" description="Lipoprotein" evidence="1">
    <location>
        <begin position="27"/>
        <end position="55"/>
    </location>
</feature>
<proteinExistence type="predicted"/>
<gene>
    <name evidence="2" type="ORF">ACFQ33_03570</name>
</gene>
<evidence type="ECO:0008006" key="4">
    <source>
        <dbReference type="Google" id="ProtNLM"/>
    </source>
</evidence>
<dbReference type="Proteomes" id="UP001597173">
    <property type="component" value="Unassembled WGS sequence"/>
</dbReference>
<organism evidence="2 3">
    <name type="scientific">Mycoplana ramosa</name>
    <name type="common">Mycoplana bullata</name>
    <dbReference type="NCBI Taxonomy" id="40837"/>
    <lineage>
        <taxon>Bacteria</taxon>
        <taxon>Pseudomonadati</taxon>
        <taxon>Pseudomonadota</taxon>
        <taxon>Alphaproteobacteria</taxon>
        <taxon>Hyphomicrobiales</taxon>
        <taxon>Rhizobiaceae</taxon>
        <taxon>Mycoplana</taxon>
    </lineage>
</organism>
<evidence type="ECO:0000313" key="2">
    <source>
        <dbReference type="EMBL" id="MFD1326973.1"/>
    </source>
</evidence>
<reference evidence="3" key="1">
    <citation type="journal article" date="2019" name="Int. J. Syst. Evol. Microbiol.">
        <title>The Global Catalogue of Microorganisms (GCM) 10K type strain sequencing project: providing services to taxonomists for standard genome sequencing and annotation.</title>
        <authorList>
            <consortium name="The Broad Institute Genomics Platform"/>
            <consortium name="The Broad Institute Genome Sequencing Center for Infectious Disease"/>
            <person name="Wu L."/>
            <person name="Ma J."/>
        </authorList>
    </citation>
    <scope>NUCLEOTIDE SEQUENCE [LARGE SCALE GENOMIC DNA]</scope>
    <source>
        <strain evidence="3">CCUG 55609</strain>
    </source>
</reference>
<evidence type="ECO:0000313" key="3">
    <source>
        <dbReference type="Proteomes" id="UP001597173"/>
    </source>
</evidence>
<dbReference type="RefSeq" id="WP_374837300.1">
    <property type="nucleotide sequence ID" value="NZ_JBHEEW010000004.1"/>
</dbReference>
<keyword evidence="1" id="KW-0732">Signal</keyword>
<dbReference type="PROSITE" id="PS51257">
    <property type="entry name" value="PROKAR_LIPOPROTEIN"/>
    <property type="match status" value="1"/>
</dbReference>
<comment type="caution">
    <text evidence="2">The sequence shown here is derived from an EMBL/GenBank/DDBJ whole genome shotgun (WGS) entry which is preliminary data.</text>
</comment>
<accession>A0ABW3YQV2</accession>
<name>A0ABW3YQV2_MYCRA</name>
<sequence>MTYRATITMLVLALLALSGCATQSGAYNTTYADYPGPSPDAEITGMRTGTINAQY</sequence>
<dbReference type="EMBL" id="JBHTNF010000001">
    <property type="protein sequence ID" value="MFD1326973.1"/>
    <property type="molecule type" value="Genomic_DNA"/>
</dbReference>
<evidence type="ECO:0000256" key="1">
    <source>
        <dbReference type="SAM" id="SignalP"/>
    </source>
</evidence>
<protein>
    <recommendedName>
        <fullName evidence="4">Lipoprotein</fullName>
    </recommendedName>
</protein>
<feature type="signal peptide" evidence="1">
    <location>
        <begin position="1"/>
        <end position="26"/>
    </location>
</feature>
<keyword evidence="3" id="KW-1185">Reference proteome</keyword>